<dbReference type="RefSeq" id="WP_121688337.1">
    <property type="nucleotide sequence ID" value="NZ_RCUY01000005.1"/>
</dbReference>
<dbReference type="Proteomes" id="UP000269438">
    <property type="component" value="Unassembled WGS sequence"/>
</dbReference>
<keyword evidence="2" id="KW-0812">Transmembrane</keyword>
<dbReference type="EMBL" id="RCUY01000005">
    <property type="protein sequence ID" value="RLP83210.1"/>
    <property type="molecule type" value="Genomic_DNA"/>
</dbReference>
<evidence type="ECO:0000313" key="5">
    <source>
        <dbReference type="Proteomes" id="UP000269438"/>
    </source>
</evidence>
<evidence type="ECO:0000256" key="1">
    <source>
        <dbReference type="SAM" id="MobiDB-lite"/>
    </source>
</evidence>
<keyword evidence="2" id="KW-1133">Transmembrane helix</keyword>
<evidence type="ECO:0000313" key="4">
    <source>
        <dbReference type="EMBL" id="RLP83210.1"/>
    </source>
</evidence>
<feature type="compositionally biased region" description="Low complexity" evidence="1">
    <location>
        <begin position="226"/>
        <end position="248"/>
    </location>
</feature>
<feature type="transmembrane region" description="Helical" evidence="2">
    <location>
        <begin position="320"/>
        <end position="347"/>
    </location>
</feature>
<feature type="compositionally biased region" description="Polar residues" evidence="1">
    <location>
        <begin position="256"/>
        <end position="267"/>
    </location>
</feature>
<name>A0A3L7AUJ3_9MICO</name>
<keyword evidence="2" id="KW-0472">Membrane</keyword>
<feature type="transmembrane region" description="Helical" evidence="2">
    <location>
        <begin position="381"/>
        <end position="400"/>
    </location>
</feature>
<keyword evidence="5" id="KW-1185">Reference proteome</keyword>
<gene>
    <name evidence="4" type="ORF">D9V34_08245</name>
</gene>
<dbReference type="AlphaFoldDB" id="A0A3L7AUJ3"/>
<feature type="transmembrane region" description="Helical" evidence="2">
    <location>
        <begin position="51"/>
        <end position="74"/>
    </location>
</feature>
<evidence type="ECO:0000259" key="3">
    <source>
        <dbReference type="Pfam" id="PF04024"/>
    </source>
</evidence>
<feature type="compositionally biased region" description="Low complexity" evidence="1">
    <location>
        <begin position="280"/>
        <end position="292"/>
    </location>
</feature>
<dbReference type="OrthoDB" id="7359894at2"/>
<comment type="caution">
    <text evidence="4">The sequence shown here is derived from an EMBL/GenBank/DDBJ whole genome shotgun (WGS) entry which is preliminary data.</text>
</comment>
<feature type="transmembrane region" description="Helical" evidence="2">
    <location>
        <begin position="95"/>
        <end position="115"/>
    </location>
</feature>
<feature type="transmembrane region" description="Helical" evidence="2">
    <location>
        <begin position="353"/>
        <end position="374"/>
    </location>
</feature>
<reference evidence="4 5" key="1">
    <citation type="submission" date="2018-10" db="EMBL/GenBank/DDBJ databases">
        <authorList>
            <person name="Li J."/>
        </authorList>
    </citation>
    <scope>NUCLEOTIDE SEQUENCE [LARGE SCALE GENOMIC DNA]</scope>
    <source>
        <strain evidence="4 5">JCM 11654</strain>
    </source>
</reference>
<feature type="compositionally biased region" description="Low complexity" evidence="1">
    <location>
        <begin position="197"/>
        <end position="214"/>
    </location>
</feature>
<proteinExistence type="predicted"/>
<dbReference type="InterPro" id="IPR007168">
    <property type="entry name" value="Phageshock_PspC_N"/>
</dbReference>
<sequence length="546" mass="54841">MNTTDPGNSGPTRPARGFFDSIRDTHIVRSESSWLGGVAGGLAQRMGIDPILVRGLIVVLSIFTGVGPFLYGLAWAFLPDRNGYIHAEALRYSRWAAGMTGAVIVGGIGLLNIQVGSFSPWDWGRNSWLSSLIVLALVIGATVFFITRQTGGGSQAGGTPPATGSDDRRYPDGGSPGGDPTGTPSGYPAPFVAPAQGPATEPAPFGAPAPATAPQSVDELHGNTGAAAPSPAPSAADTAVADSSATAPNFEVPTTDAPSSSGPTATFSGPAFSGPAFSGPARPAQPAPQSARDSQGARIPHPPHVPHAARPPRPRVLGPGAATGLLCTGLAFLAGAAVLGVSTIAGYGFNGSALAIALGVAAAVFALGVLISGIRGRHGGFLGWMAVFALIGGLFTSFGGQSLNWAAATSATFVPSTAAEAGDGYAIAAASGTIDLSRIRDLDGNGPITVPVNVAMSDLRVYVPNDVRVSVDTSLALAASKITGGSVDNKRGGLWFDNSAGFGPNSENGPQIILEIRGAFSNVTVTDKPRVSGESAAVPAISKGAH</sequence>
<feature type="compositionally biased region" description="Pro residues" evidence="1">
    <location>
        <begin position="300"/>
        <end position="311"/>
    </location>
</feature>
<dbReference type="Pfam" id="PF04024">
    <property type="entry name" value="PspC"/>
    <property type="match status" value="1"/>
</dbReference>
<organism evidence="4 5">
    <name type="scientific">Mycetocola lacteus</name>
    <dbReference type="NCBI Taxonomy" id="76637"/>
    <lineage>
        <taxon>Bacteria</taxon>
        <taxon>Bacillati</taxon>
        <taxon>Actinomycetota</taxon>
        <taxon>Actinomycetes</taxon>
        <taxon>Micrococcales</taxon>
        <taxon>Microbacteriaceae</taxon>
        <taxon>Mycetocola</taxon>
    </lineage>
</organism>
<protein>
    <submittedName>
        <fullName evidence="4">PspC domain-containing protein</fullName>
    </submittedName>
</protein>
<evidence type="ECO:0000256" key="2">
    <source>
        <dbReference type="SAM" id="Phobius"/>
    </source>
</evidence>
<accession>A0A3L7AUJ3</accession>
<feature type="region of interest" description="Disordered" evidence="1">
    <location>
        <begin position="150"/>
        <end position="316"/>
    </location>
</feature>
<feature type="transmembrane region" description="Helical" evidence="2">
    <location>
        <begin position="127"/>
        <end position="146"/>
    </location>
</feature>
<feature type="domain" description="Phage shock protein PspC N-terminal" evidence="3">
    <location>
        <begin position="27"/>
        <end position="80"/>
    </location>
</feature>